<dbReference type="GeneID" id="5004254"/>
<dbReference type="OrthoDB" id="510280at2759"/>
<reference evidence="3 4" key="1">
    <citation type="journal article" date="2007" name="Proc. Natl. Acad. Sci. U.S.A.">
        <title>The tiny eukaryote Ostreococcus provides genomic insights into the paradox of plankton speciation.</title>
        <authorList>
            <person name="Palenik B."/>
            <person name="Grimwood J."/>
            <person name="Aerts A."/>
            <person name="Rouze P."/>
            <person name="Salamov A."/>
            <person name="Putnam N."/>
            <person name="Dupont C."/>
            <person name="Jorgensen R."/>
            <person name="Derelle E."/>
            <person name="Rombauts S."/>
            <person name="Zhou K."/>
            <person name="Otillar R."/>
            <person name="Merchant S.S."/>
            <person name="Podell S."/>
            <person name="Gaasterland T."/>
            <person name="Napoli C."/>
            <person name="Gendler K."/>
            <person name="Manuell A."/>
            <person name="Tai V."/>
            <person name="Vallon O."/>
            <person name="Piganeau G."/>
            <person name="Jancek S."/>
            <person name="Heijde M."/>
            <person name="Jabbari K."/>
            <person name="Bowler C."/>
            <person name="Lohr M."/>
            <person name="Robbens S."/>
            <person name="Werner G."/>
            <person name="Dubchak I."/>
            <person name="Pazour G.J."/>
            <person name="Ren Q."/>
            <person name="Paulsen I."/>
            <person name="Delwiche C."/>
            <person name="Schmutz J."/>
            <person name="Rokhsar D."/>
            <person name="Van de Peer Y."/>
            <person name="Moreau H."/>
            <person name="Grigoriev I.V."/>
        </authorList>
    </citation>
    <scope>NUCLEOTIDE SEQUENCE [LARGE SCALE GENOMIC DNA]</scope>
    <source>
        <strain evidence="3 4">CCE9901</strain>
    </source>
</reference>
<dbReference type="PANTHER" id="PTHR34806">
    <property type="entry name" value="HIGH-AFFINITY NITRATE TRANSPORTER 3.2"/>
    <property type="match status" value="1"/>
</dbReference>
<dbReference type="OMA" id="VGTMSFF"/>
<dbReference type="AlphaFoldDB" id="A4S3I0"/>
<dbReference type="GO" id="GO:0015112">
    <property type="term" value="F:nitrate transmembrane transporter activity"/>
    <property type="evidence" value="ECO:0007669"/>
    <property type="project" value="TreeGrafter"/>
</dbReference>
<evidence type="ECO:0000256" key="1">
    <source>
        <dbReference type="SAM" id="Phobius"/>
    </source>
</evidence>
<evidence type="ECO:0000256" key="2">
    <source>
        <dbReference type="SAM" id="SignalP"/>
    </source>
</evidence>
<name>A4S3I0_OSTLU</name>
<dbReference type="Gramene" id="ABO98392">
    <property type="protein sequence ID" value="ABO98392"/>
    <property type="gene ID" value="OSTLU_17012"/>
</dbReference>
<sequence length="209" mass="22119">MVELKKLLIGGLAATAMLADGAHAFTKYSEMSSNTLGVTTTIDGGACAAGSKAQGGLNSINVAWTGASTTSGNTMMVKLCYDDSELASKPWRKKKDIVNKNKRCKQTVVEADYLKAGITGGSATGNVDIPLPLNIAPAKYFIQVLESDSSGYVRYGDDSSCTFEVVTYDRLPQALVGTMSFFIAFSIIVATAGTMYDYKKQNAAAAQYA</sequence>
<keyword evidence="1" id="KW-1133">Transmembrane helix</keyword>
<gene>
    <name evidence="3" type="ORF">OSTLU_17012</name>
</gene>
<feature type="transmembrane region" description="Helical" evidence="1">
    <location>
        <begin position="174"/>
        <end position="196"/>
    </location>
</feature>
<dbReference type="PANTHER" id="PTHR34806:SF1">
    <property type="entry name" value="HIGH-AFFINITY NITRATE TRANSPORTER 3.1"/>
    <property type="match status" value="1"/>
</dbReference>
<dbReference type="GO" id="GO:0005886">
    <property type="term" value="C:plasma membrane"/>
    <property type="evidence" value="ECO:0007669"/>
    <property type="project" value="TreeGrafter"/>
</dbReference>
<protein>
    <recommendedName>
        <fullName evidence="5">High-affinity nitrate transporter</fullName>
    </recommendedName>
</protein>
<organism evidence="3 4">
    <name type="scientific">Ostreococcus lucimarinus (strain CCE9901)</name>
    <dbReference type="NCBI Taxonomy" id="436017"/>
    <lineage>
        <taxon>Eukaryota</taxon>
        <taxon>Viridiplantae</taxon>
        <taxon>Chlorophyta</taxon>
        <taxon>Mamiellophyceae</taxon>
        <taxon>Mamiellales</taxon>
        <taxon>Bathycoccaceae</taxon>
        <taxon>Ostreococcus</taxon>
    </lineage>
</organism>
<dbReference type="Proteomes" id="UP000001568">
    <property type="component" value="Chromosome 10"/>
</dbReference>
<dbReference type="Pfam" id="PF16974">
    <property type="entry name" value="NAR2"/>
    <property type="match status" value="1"/>
</dbReference>
<keyword evidence="4" id="KW-1185">Reference proteome</keyword>
<dbReference type="GO" id="GO:0010167">
    <property type="term" value="P:response to nitrate"/>
    <property type="evidence" value="ECO:0007669"/>
    <property type="project" value="InterPro"/>
</dbReference>
<evidence type="ECO:0000313" key="3">
    <source>
        <dbReference type="EMBL" id="ABO98392.1"/>
    </source>
</evidence>
<accession>A4S3I0</accession>
<feature type="signal peptide" evidence="2">
    <location>
        <begin position="1"/>
        <end position="24"/>
    </location>
</feature>
<dbReference type="HOGENOM" id="CLU_1367840_0_0_1"/>
<keyword evidence="1" id="KW-0812">Transmembrane</keyword>
<dbReference type="STRING" id="436017.A4S3I0"/>
<evidence type="ECO:0008006" key="5">
    <source>
        <dbReference type="Google" id="ProtNLM"/>
    </source>
</evidence>
<keyword evidence="1" id="KW-0472">Membrane</keyword>
<dbReference type="InterPro" id="IPR016605">
    <property type="entry name" value="Transptr_NO3_Nar2"/>
</dbReference>
<evidence type="ECO:0000313" key="4">
    <source>
        <dbReference type="Proteomes" id="UP000001568"/>
    </source>
</evidence>
<proteinExistence type="predicted"/>
<feature type="chain" id="PRO_5002673043" description="High-affinity nitrate transporter" evidence="2">
    <location>
        <begin position="25"/>
        <end position="209"/>
    </location>
</feature>
<dbReference type="RefSeq" id="XP_001420099.1">
    <property type="nucleotide sequence ID" value="XM_001420062.1"/>
</dbReference>
<dbReference type="KEGG" id="olu:OSTLU_17012"/>
<dbReference type="EMBL" id="CP000590">
    <property type="protein sequence ID" value="ABO98392.1"/>
    <property type="molecule type" value="Genomic_DNA"/>
</dbReference>
<keyword evidence="2" id="KW-0732">Signal</keyword>